<dbReference type="Gene3D" id="3.40.630.30">
    <property type="match status" value="1"/>
</dbReference>
<evidence type="ECO:0000259" key="1">
    <source>
        <dbReference type="Pfam" id="PF09924"/>
    </source>
</evidence>
<feature type="domain" description="Phosphatidylglycerol lysyltransferase C-terminal" evidence="1">
    <location>
        <begin position="124"/>
        <end position="311"/>
    </location>
</feature>
<evidence type="ECO:0000313" key="3">
    <source>
        <dbReference type="Proteomes" id="UP000007939"/>
    </source>
</evidence>
<dbReference type="HOGENOM" id="CLU_058411_0_0_12"/>
<dbReference type="Proteomes" id="UP000007939">
    <property type="component" value="Chromosome"/>
</dbReference>
<sequence length="315" mass="35838">MPFSLVLSILADVCTIPSYPESIRPDRNHIEILQPYLLTHRRRISELSMSALVPFASKHDTHVASFIDSAGNTQYMISGINRRFDGNMEKFAVFPAGYPGREMMVSIMKKVSVISFIPVDDVMEWTRHISRDFPHLAVTEDRDNADYVYRKQDLITLQGPQLHKKLAHALKFEAEHSEHFIVDVADTPQADMISVLDQWAAGKDVVEDYEAVRISLELRKELNLEGIAVYARPGEPVAFTLVEYDGSDRVITHTEKAIPSYKGVYQFLNRALAMSLPPDVVDINREQDLGIPGLRQAKKTYQPYTFVTKYKIELP</sequence>
<gene>
    <name evidence="2" type="ordered locus">Spico_1632</name>
</gene>
<dbReference type="InterPro" id="IPR016732">
    <property type="entry name" value="UCP018688"/>
</dbReference>
<dbReference type="InterPro" id="IPR024320">
    <property type="entry name" value="LPG_synthase_C"/>
</dbReference>
<evidence type="ECO:0000313" key="2">
    <source>
        <dbReference type="EMBL" id="AEC02831.1"/>
    </source>
</evidence>
<keyword evidence="3" id="KW-1185">Reference proteome</keyword>
<reference evidence="3" key="1">
    <citation type="submission" date="2011-04" db="EMBL/GenBank/DDBJ databases">
        <title>The complete genome of Spirochaeta coccoides DSM 17374.</title>
        <authorList>
            <person name="Lucas S."/>
            <person name="Copeland A."/>
            <person name="Lapidus A."/>
            <person name="Bruce D."/>
            <person name="Goodwin L."/>
            <person name="Pitluck S."/>
            <person name="Peters L."/>
            <person name="Kyrpides N."/>
            <person name="Mavromatis K."/>
            <person name="Pagani I."/>
            <person name="Ivanova N."/>
            <person name="Ovchinnikova G."/>
            <person name="Lu M."/>
            <person name="Detter J.C."/>
            <person name="Tapia R."/>
            <person name="Han C."/>
            <person name="Land M."/>
            <person name="Hauser L."/>
            <person name="Markowitz V."/>
            <person name="Cheng J.-F."/>
            <person name="Hugenholtz P."/>
            <person name="Woyke T."/>
            <person name="Wu D."/>
            <person name="Spring S."/>
            <person name="Schroeder M."/>
            <person name="Brambilla E."/>
            <person name="Klenk H.-P."/>
            <person name="Eisen J.A."/>
        </authorList>
    </citation>
    <scope>NUCLEOTIDE SEQUENCE [LARGE SCALE GENOMIC DNA]</scope>
    <source>
        <strain evidence="3">ATCC BAA-1237 / DSM 17374 / SPN1</strain>
    </source>
</reference>
<dbReference type="KEGG" id="scc:Spico_1632"/>
<dbReference type="InterPro" id="IPR016181">
    <property type="entry name" value="Acyl_CoA_acyltransferase"/>
</dbReference>
<organism evidence="2 3">
    <name type="scientific">Parasphaerochaeta coccoides (strain ATCC BAA-1237 / DSM 17374 / SPN1)</name>
    <name type="common">Sphaerochaeta coccoides</name>
    <dbReference type="NCBI Taxonomy" id="760011"/>
    <lineage>
        <taxon>Bacteria</taxon>
        <taxon>Pseudomonadati</taxon>
        <taxon>Spirochaetota</taxon>
        <taxon>Spirochaetia</taxon>
        <taxon>Spirochaetales</taxon>
        <taxon>Sphaerochaetaceae</taxon>
        <taxon>Parasphaerochaeta</taxon>
    </lineage>
</organism>
<reference evidence="2 3" key="2">
    <citation type="journal article" date="2012" name="Stand. Genomic Sci.">
        <title>Complete genome sequence of the termite hindgut bacterium Spirochaeta coccoides type strain (SPN1(T)), reclassification in the genus Sphaerochaeta as Sphaerochaeta coccoides comb. nov. and emendations of the family Spirochaetaceae and the genus Sphaerochaeta.</title>
        <authorList>
            <person name="Abt B."/>
            <person name="Han C."/>
            <person name="Scheuner C."/>
            <person name="Lu M."/>
            <person name="Lapidus A."/>
            <person name="Nolan M."/>
            <person name="Lucas S."/>
            <person name="Hammon N."/>
            <person name="Deshpande S."/>
            <person name="Cheng J.F."/>
            <person name="Tapia R."/>
            <person name="Goodwin L.A."/>
            <person name="Pitluck S."/>
            <person name="Liolios K."/>
            <person name="Pagani I."/>
            <person name="Ivanova N."/>
            <person name="Mavromatis K."/>
            <person name="Mikhailova N."/>
            <person name="Huntemann M."/>
            <person name="Pati A."/>
            <person name="Chen A."/>
            <person name="Palaniappan K."/>
            <person name="Land M."/>
            <person name="Hauser L."/>
            <person name="Brambilla E.M."/>
            <person name="Rohde M."/>
            <person name="Spring S."/>
            <person name="Gronow S."/>
            <person name="Goker M."/>
            <person name="Woyke T."/>
            <person name="Bristow J."/>
            <person name="Eisen J.A."/>
            <person name="Markowitz V."/>
            <person name="Hugenholtz P."/>
            <person name="Kyrpides N.C."/>
            <person name="Klenk H.P."/>
            <person name="Detter J.C."/>
        </authorList>
    </citation>
    <scope>NUCLEOTIDE SEQUENCE [LARGE SCALE GENOMIC DNA]</scope>
    <source>
        <strain evidence="3">ATCC BAA-1237 / DSM 17374 / SPN1</strain>
    </source>
</reference>
<dbReference type="AlphaFoldDB" id="F4GKE8"/>
<dbReference type="EMBL" id="CP002659">
    <property type="protein sequence ID" value="AEC02831.1"/>
    <property type="molecule type" value="Genomic_DNA"/>
</dbReference>
<dbReference type="PANTHER" id="PTHR41373">
    <property type="entry name" value="DUF2156 DOMAIN-CONTAINING PROTEIN"/>
    <property type="match status" value="1"/>
</dbReference>
<dbReference type="SUPFAM" id="SSF55729">
    <property type="entry name" value="Acyl-CoA N-acyltransferases (Nat)"/>
    <property type="match status" value="2"/>
</dbReference>
<dbReference type="Pfam" id="PF09924">
    <property type="entry name" value="LPG_synthase_C"/>
    <property type="match status" value="1"/>
</dbReference>
<accession>F4GKE8</accession>
<dbReference type="eggNOG" id="COG4866">
    <property type="taxonomic scope" value="Bacteria"/>
</dbReference>
<dbReference type="PANTHER" id="PTHR41373:SF1">
    <property type="entry name" value="PHOSPHATIDYLGLYCEROL LYSYLTRANSFERASE C-TERMINAL DOMAIN-CONTAINING PROTEIN"/>
    <property type="match status" value="1"/>
</dbReference>
<protein>
    <submittedName>
        <fullName evidence="2">ABC transporter permease</fullName>
    </submittedName>
</protein>
<dbReference type="STRING" id="760011.Spico_1632"/>
<proteinExistence type="predicted"/>
<name>F4GKE8_PARC1</name>